<organism evidence="1 2">
    <name type="scientific">Russula earlei</name>
    <dbReference type="NCBI Taxonomy" id="71964"/>
    <lineage>
        <taxon>Eukaryota</taxon>
        <taxon>Fungi</taxon>
        <taxon>Dikarya</taxon>
        <taxon>Basidiomycota</taxon>
        <taxon>Agaricomycotina</taxon>
        <taxon>Agaricomycetes</taxon>
        <taxon>Russulales</taxon>
        <taxon>Russulaceae</taxon>
        <taxon>Russula</taxon>
    </lineage>
</organism>
<comment type="caution">
    <text evidence="1">The sequence shown here is derived from an EMBL/GenBank/DDBJ whole genome shotgun (WGS) entry which is preliminary data.</text>
</comment>
<evidence type="ECO:0000313" key="1">
    <source>
        <dbReference type="EMBL" id="KAI9433766.1"/>
    </source>
</evidence>
<proteinExistence type="predicted"/>
<keyword evidence="2" id="KW-1185">Reference proteome</keyword>
<accession>A0ACC0TRR3</accession>
<name>A0ACC0TRR3_9AGAM</name>
<dbReference type="Proteomes" id="UP001207468">
    <property type="component" value="Unassembled WGS sequence"/>
</dbReference>
<protein>
    <submittedName>
        <fullName evidence="1">Uncharacterized protein</fullName>
    </submittedName>
</protein>
<sequence>MRIVLNKDTMQIEKEQDVVPFRNRVKEYATKIGLSLVNQTKLITAASELPGEDNGIRLVFEDKGPGINDIPPGHERWLFYGKSLGIGLPGTKRLVNEFDIKTEDRSYFAILKKEIHALAIAGNFQERKIGEIDIVVAETVSNLVKHAGGGQLLVKLIEEEGIQGIELISIDNGPGITDVSRMVADGISTKNTLGHGLGAMKRLSDVFQVYSQKEWGTVILIRIFNEELPAFRKPSKIDVRAVLVPKPGEEACGDGFFHIITSQYVKLFLGDGLGHGPEAERAVLLAGESFTKCESESPVEIIRSIDAQVKKTRGLVGTVAVFDIKARKWKICGIGNISTKIYSGGNAKNYTSYNGIIGLNVPNTLNEQETDYEKGQQIIMCSDGIKSRWEMLKFPSILRRLQNKSVSMHEIAKVTLENEMDLILAHKRTMKLAELAGLSLSAQTTFATAVSEVSRSIIESKNNGALVLCVESGQSEQYIVACLKDNLSAGERSREGLEYAKKLVNKYHISSKGKETSIDLYYYIAPSFRIDIYKLDEWRHLFRNEPPVSPYEELKRKNEQLQELSEKVQKSEGQYKTLTNSLPLIIFSLDLQGQLLYANEWLLQYTGQTIEALNERMWKMVVHEDDYDSFSLLLRNDITKGTTVIKTQSRLRNNQTGDYLWHQVSLSPFKSDNGELQYWIGYIVDIHAQKVFEDTLKDNIELKHAQAQLEENQYTLKKTIEELNRSNLELQQFAFIASHDLQEPVRKLLFYSDYLLNKYVNTFDTKGANFLANMQSSALRMRNLIQDLLSFSQINKEEVNYKRTDLNSVATIARQDLEMIIDEKKASLQVASLPVINGDERMMRQLFENIIGNSLKYCRTDVLPVITITSRQENGQHEIAFRDNGIGFDEKYLPQMFNLFQRLHSREMYDGTGLGLAICRKIVELHQGRIWAEAKEGEGATFYISLPDGLN</sequence>
<gene>
    <name evidence="1" type="ORF">F5148DRAFT_1295370</name>
</gene>
<reference evidence="1" key="1">
    <citation type="submission" date="2021-03" db="EMBL/GenBank/DDBJ databases">
        <title>Evolutionary priming and transition to the ectomycorrhizal habit in an iconic lineage of mushroom-forming fungi: is preadaptation a requirement?</title>
        <authorList>
            <consortium name="DOE Joint Genome Institute"/>
            <person name="Looney B.P."/>
            <person name="Miyauchi S."/>
            <person name="Morin E."/>
            <person name="Drula E."/>
            <person name="Courty P.E."/>
            <person name="Chicoki N."/>
            <person name="Fauchery L."/>
            <person name="Kohler A."/>
            <person name="Kuo A."/>
            <person name="LaButti K."/>
            <person name="Pangilinan J."/>
            <person name="Lipzen A."/>
            <person name="Riley R."/>
            <person name="Andreopoulos W."/>
            <person name="He G."/>
            <person name="Johnson J."/>
            <person name="Barry K.W."/>
            <person name="Grigoriev I.V."/>
            <person name="Nagy L."/>
            <person name="Hibbett D."/>
            <person name="Henrissat B."/>
            <person name="Matheny P.B."/>
            <person name="Labbe J."/>
            <person name="Martin A.F."/>
        </authorList>
    </citation>
    <scope>NUCLEOTIDE SEQUENCE</scope>
    <source>
        <strain evidence="1">BPL698</strain>
    </source>
</reference>
<evidence type="ECO:0000313" key="2">
    <source>
        <dbReference type="Proteomes" id="UP001207468"/>
    </source>
</evidence>
<dbReference type="EMBL" id="JAGFNK010001206">
    <property type="protein sequence ID" value="KAI9433766.1"/>
    <property type="molecule type" value="Genomic_DNA"/>
</dbReference>